<evidence type="ECO:0000256" key="2">
    <source>
        <dbReference type="RuleBase" id="RU364000"/>
    </source>
</evidence>
<gene>
    <name evidence="4" type="ORF">RB624_22820</name>
</gene>
<dbReference type="SUPFAM" id="SSF51735">
    <property type="entry name" value="NAD(P)-binding Rossmann-fold domains"/>
    <property type="match status" value="1"/>
</dbReference>
<comment type="similarity">
    <text evidence="2">Belongs to the zinc-containing alcohol dehydrogenase family. Quinone oxidoreductase subfamily.</text>
</comment>
<dbReference type="Gene3D" id="3.40.50.720">
    <property type="entry name" value="NAD(P)-binding Rossmann-like Domain"/>
    <property type="match status" value="1"/>
</dbReference>
<dbReference type="InterPro" id="IPR036291">
    <property type="entry name" value="NAD(P)-bd_dom_sf"/>
</dbReference>
<dbReference type="InterPro" id="IPR051603">
    <property type="entry name" value="Zinc-ADH_QOR/CCCR"/>
</dbReference>
<keyword evidence="2" id="KW-0479">Metal-binding</keyword>
<feature type="domain" description="Enoyl reductase (ER)" evidence="3">
    <location>
        <begin position="11"/>
        <end position="336"/>
    </location>
</feature>
<dbReference type="InterPro" id="IPR013154">
    <property type="entry name" value="ADH-like_N"/>
</dbReference>
<dbReference type="InterPro" id="IPR011032">
    <property type="entry name" value="GroES-like_sf"/>
</dbReference>
<dbReference type="NCBIfam" id="TIGR02817">
    <property type="entry name" value="adh_fam_1"/>
    <property type="match status" value="1"/>
</dbReference>
<dbReference type="CDD" id="cd08252">
    <property type="entry name" value="AL_MDR"/>
    <property type="match status" value="1"/>
</dbReference>
<keyword evidence="1" id="KW-0521">NADP</keyword>
<dbReference type="SMART" id="SM00829">
    <property type="entry name" value="PKS_ER"/>
    <property type="match status" value="1"/>
</dbReference>
<dbReference type="Pfam" id="PF08240">
    <property type="entry name" value="ADH_N"/>
    <property type="match status" value="1"/>
</dbReference>
<accession>A0ABU0Y0N1</accession>
<dbReference type="Gene3D" id="3.90.180.10">
    <property type="entry name" value="Medium-chain alcohol dehydrogenases, catalytic domain"/>
    <property type="match status" value="1"/>
</dbReference>
<dbReference type="SUPFAM" id="SSF50129">
    <property type="entry name" value="GroES-like"/>
    <property type="match status" value="1"/>
</dbReference>
<comment type="caution">
    <text evidence="4">The sequence shown here is derived from an EMBL/GenBank/DDBJ whole genome shotgun (WGS) entry which is preliminary data.</text>
</comment>
<dbReference type="PANTHER" id="PTHR44154">
    <property type="entry name" value="QUINONE OXIDOREDUCTASE"/>
    <property type="match status" value="1"/>
</dbReference>
<dbReference type="InterPro" id="IPR020843">
    <property type="entry name" value="ER"/>
</dbReference>
<dbReference type="Proteomes" id="UP001237592">
    <property type="component" value="Unassembled WGS sequence"/>
</dbReference>
<reference evidence="4 5" key="1">
    <citation type="submission" date="2023-08" db="EMBL/GenBank/DDBJ databases">
        <title>Draft genome sequence of Janthinobacterium lividum.</title>
        <authorList>
            <person name="Chun B.H."/>
            <person name="Lee Y."/>
        </authorList>
    </citation>
    <scope>NUCLEOTIDE SEQUENCE [LARGE SCALE GENOMIC DNA]</scope>
    <source>
        <strain evidence="4 5">AMJK</strain>
    </source>
</reference>
<proteinExistence type="inferred from homology"/>
<dbReference type="EMBL" id="JAVFKP010000006">
    <property type="protein sequence ID" value="MDQ4628720.1"/>
    <property type="molecule type" value="Genomic_DNA"/>
</dbReference>
<protein>
    <recommendedName>
        <fullName evidence="2">Zinc-type alcohol dehydrogenase-like protein</fullName>
    </recommendedName>
</protein>
<evidence type="ECO:0000256" key="1">
    <source>
        <dbReference type="ARBA" id="ARBA00022857"/>
    </source>
</evidence>
<keyword evidence="2" id="KW-0862">Zinc</keyword>
<dbReference type="InterPro" id="IPR014182">
    <property type="entry name" value="ADH_Zn_typ-1"/>
</dbReference>
<dbReference type="RefSeq" id="WP_307780292.1">
    <property type="nucleotide sequence ID" value="NZ_JAVFKP010000006.1"/>
</dbReference>
<keyword evidence="5" id="KW-1185">Reference proteome</keyword>
<organism evidence="4 5">
    <name type="scientific">Janthinobacterium lividum</name>
    <dbReference type="NCBI Taxonomy" id="29581"/>
    <lineage>
        <taxon>Bacteria</taxon>
        <taxon>Pseudomonadati</taxon>
        <taxon>Pseudomonadota</taxon>
        <taxon>Betaproteobacteria</taxon>
        <taxon>Burkholderiales</taxon>
        <taxon>Oxalobacteraceae</taxon>
        <taxon>Janthinobacterium</taxon>
    </lineage>
</organism>
<dbReference type="Pfam" id="PF13602">
    <property type="entry name" value="ADH_zinc_N_2"/>
    <property type="match status" value="1"/>
</dbReference>
<sequence>MKMIGFNKGSGVDEQTSLFDMEGPMPVPGPRDVLVQVRAVGINPLDTKVRAGRVDVPERVVTLGWDAAGIVHAVGSDVTLFAPGQAVYYAGSFDRAGANAAYHLVDERIAGRMPATLDFAQAASVPLAALTAWQLLFERFAITPGDRQPRGSLLVLGGAGGVGSLLIQLARQLTGLTVIATASRGDSADWCRTMGAHHVIDHTLPLPLPAQVAALNVAPVRHIAALSHTAQHVMELVELIAPHGKLAVIDDHDAFDAAPLKGKSVSLHWEMVFTRPLFATEDMIEQHRILQRVARLLDEGVLRHTLRQRLSPMDAATVLRAHALLERGGQPGKIVVSD</sequence>
<name>A0ABU0Y0N1_9BURK</name>
<evidence type="ECO:0000313" key="4">
    <source>
        <dbReference type="EMBL" id="MDQ4628720.1"/>
    </source>
</evidence>
<keyword evidence="2" id="KW-0560">Oxidoreductase</keyword>
<evidence type="ECO:0000259" key="3">
    <source>
        <dbReference type="SMART" id="SM00829"/>
    </source>
</evidence>
<evidence type="ECO:0000313" key="5">
    <source>
        <dbReference type="Proteomes" id="UP001237592"/>
    </source>
</evidence>
<dbReference type="PANTHER" id="PTHR44154:SF1">
    <property type="entry name" value="QUINONE OXIDOREDUCTASE"/>
    <property type="match status" value="1"/>
</dbReference>